<name>A0A0A9APW5_ARUDO</name>
<feature type="transmembrane region" description="Helical" evidence="1">
    <location>
        <begin position="25"/>
        <end position="42"/>
    </location>
</feature>
<keyword evidence="1" id="KW-1133">Transmembrane helix</keyword>
<reference evidence="2" key="2">
    <citation type="journal article" date="2015" name="Data Brief">
        <title>Shoot transcriptome of the giant reed, Arundo donax.</title>
        <authorList>
            <person name="Barrero R.A."/>
            <person name="Guerrero F.D."/>
            <person name="Moolhuijzen P."/>
            <person name="Goolsby J.A."/>
            <person name="Tidwell J."/>
            <person name="Bellgard S.E."/>
            <person name="Bellgard M.I."/>
        </authorList>
    </citation>
    <scope>NUCLEOTIDE SEQUENCE</scope>
    <source>
        <tissue evidence="2">Shoot tissue taken approximately 20 cm above the soil surface</tissue>
    </source>
</reference>
<evidence type="ECO:0000256" key="1">
    <source>
        <dbReference type="SAM" id="Phobius"/>
    </source>
</evidence>
<sequence>MEYKHIITAPSYDLLNIVTMSHNQIVSFLISILDLLTILHICF</sequence>
<keyword evidence="1" id="KW-0472">Membrane</keyword>
<reference evidence="2" key="1">
    <citation type="submission" date="2014-09" db="EMBL/GenBank/DDBJ databases">
        <authorList>
            <person name="Magalhaes I.L.F."/>
            <person name="Oliveira U."/>
            <person name="Santos F.R."/>
            <person name="Vidigal T.H.D.A."/>
            <person name="Brescovit A.D."/>
            <person name="Santos A.J."/>
        </authorList>
    </citation>
    <scope>NUCLEOTIDE SEQUENCE</scope>
    <source>
        <tissue evidence="2">Shoot tissue taken approximately 20 cm above the soil surface</tissue>
    </source>
</reference>
<accession>A0A0A9APW5</accession>
<proteinExistence type="predicted"/>
<dbReference type="AlphaFoldDB" id="A0A0A9APW5"/>
<keyword evidence="1" id="KW-0812">Transmembrane</keyword>
<organism evidence="2">
    <name type="scientific">Arundo donax</name>
    <name type="common">Giant reed</name>
    <name type="synonym">Donax arundinaceus</name>
    <dbReference type="NCBI Taxonomy" id="35708"/>
    <lineage>
        <taxon>Eukaryota</taxon>
        <taxon>Viridiplantae</taxon>
        <taxon>Streptophyta</taxon>
        <taxon>Embryophyta</taxon>
        <taxon>Tracheophyta</taxon>
        <taxon>Spermatophyta</taxon>
        <taxon>Magnoliopsida</taxon>
        <taxon>Liliopsida</taxon>
        <taxon>Poales</taxon>
        <taxon>Poaceae</taxon>
        <taxon>PACMAD clade</taxon>
        <taxon>Arundinoideae</taxon>
        <taxon>Arundineae</taxon>
        <taxon>Arundo</taxon>
    </lineage>
</organism>
<evidence type="ECO:0000313" key="2">
    <source>
        <dbReference type="EMBL" id="JAD53141.1"/>
    </source>
</evidence>
<protein>
    <submittedName>
        <fullName evidence="2">Uncharacterized protein</fullName>
    </submittedName>
</protein>
<dbReference type="EMBL" id="GBRH01244754">
    <property type="protein sequence ID" value="JAD53141.1"/>
    <property type="molecule type" value="Transcribed_RNA"/>
</dbReference>